<feature type="coiled-coil region" evidence="1">
    <location>
        <begin position="46"/>
        <end position="89"/>
    </location>
</feature>
<dbReference type="Proteomes" id="UP001165962">
    <property type="component" value="Unassembled WGS sequence"/>
</dbReference>
<evidence type="ECO:0000313" key="4">
    <source>
        <dbReference type="Proteomes" id="UP001165962"/>
    </source>
</evidence>
<proteinExistence type="predicted"/>
<evidence type="ECO:0000313" key="3">
    <source>
        <dbReference type="EMBL" id="NHN30735.1"/>
    </source>
</evidence>
<keyword evidence="2" id="KW-0812">Transmembrane</keyword>
<gene>
    <name evidence="3" type="ORF">G9U52_12915</name>
</gene>
<keyword evidence="4" id="KW-1185">Reference proteome</keyword>
<keyword evidence="1" id="KW-0175">Coiled coil</keyword>
<feature type="transmembrane region" description="Helical" evidence="2">
    <location>
        <begin position="20"/>
        <end position="41"/>
    </location>
</feature>
<reference evidence="3" key="1">
    <citation type="submission" date="2020-03" db="EMBL/GenBank/DDBJ databases">
        <title>Draft sequencing of Paenibacilllus sp. S3N08.</title>
        <authorList>
            <person name="Kim D.-U."/>
        </authorList>
    </citation>
    <scope>NUCLEOTIDE SEQUENCE</scope>
    <source>
        <strain evidence="3">S3N08</strain>
    </source>
</reference>
<evidence type="ECO:0000256" key="1">
    <source>
        <dbReference type="SAM" id="Coils"/>
    </source>
</evidence>
<evidence type="ECO:0000256" key="2">
    <source>
        <dbReference type="SAM" id="Phobius"/>
    </source>
</evidence>
<evidence type="ECO:0008006" key="5">
    <source>
        <dbReference type="Google" id="ProtNLM"/>
    </source>
</evidence>
<keyword evidence="2" id="KW-0472">Membrane</keyword>
<name>A0ABX0JAG4_9BACL</name>
<organism evidence="3 4">
    <name type="scientific">Paenibacillus agricola</name>
    <dbReference type="NCBI Taxonomy" id="2716264"/>
    <lineage>
        <taxon>Bacteria</taxon>
        <taxon>Bacillati</taxon>
        <taxon>Bacillota</taxon>
        <taxon>Bacilli</taxon>
        <taxon>Bacillales</taxon>
        <taxon>Paenibacillaceae</taxon>
        <taxon>Paenibacillus</taxon>
    </lineage>
</organism>
<protein>
    <recommendedName>
        <fullName evidence="5">Tfp pilus assembly protein PilN</fullName>
    </recommendedName>
</protein>
<keyword evidence="2" id="KW-1133">Transmembrane helix</keyword>
<sequence>MRNINLLPKIPIIRRIYIPLVISTLAVSVLFAGGLMLYGVYLKAGIAQKEAQSKELSNSIQSLRLQKTMDEQTKNYQALTADIAKLKQERQFWLPLIELITIQLPEVARIQSMGVVAGANDGKIAVSSPQAAAAGSQVAGTGQKLAITAEFGALEQTAEYVLRLQQSPLLENVLIKSIQRVDGEIPIPPAPIEVIPPIPPSSGTTLSPEEEFKRIMETKLTPAESKGDELLNELSWTINQQMVEQQFGIEVPDQSLITPEDTSADVSMSFEEIIQDSPITLKELNEAKKNLELFKQYKLPEQPVTTLPPVAVAPTVVQTKKYTKFQVQLELTLKVPNQIK</sequence>
<dbReference type="RefSeq" id="WP_166150072.1">
    <property type="nucleotide sequence ID" value="NZ_JAAOIW010000004.1"/>
</dbReference>
<accession>A0ABX0JAG4</accession>
<comment type="caution">
    <text evidence="3">The sequence shown here is derived from an EMBL/GenBank/DDBJ whole genome shotgun (WGS) entry which is preliminary data.</text>
</comment>
<dbReference type="EMBL" id="JAAOIW010000004">
    <property type="protein sequence ID" value="NHN30735.1"/>
    <property type="molecule type" value="Genomic_DNA"/>
</dbReference>